<protein>
    <recommendedName>
        <fullName evidence="2">DUF6644 domain-containing protein</fullName>
    </recommendedName>
</protein>
<feature type="transmembrane region" description="Helical" evidence="1">
    <location>
        <begin position="23"/>
        <end position="46"/>
    </location>
</feature>
<keyword evidence="1" id="KW-0472">Membrane</keyword>
<gene>
    <name evidence="3" type="ORF">METZ01_LOCUS16002</name>
</gene>
<evidence type="ECO:0000256" key="1">
    <source>
        <dbReference type="SAM" id="Phobius"/>
    </source>
</evidence>
<sequence length="187" mass="21275">MIERFLEWLGATPWSVALLESLYVWPLIESVHVLTIALFVGTAVMMDLRLLGFAFKRVPASAFTERLLPWTRVGFAVSLVTGLLVFYSQPVRYYHNVFFRIKVLALILAGLNVWLFHSRIHRRVSQWDLNPVPPRAARVAGVVSIFAWALVVVTGRMIAYNWFDCDLQPQPDFVNWLAGCVVEAGVE</sequence>
<dbReference type="EMBL" id="UINC01000909">
    <property type="protein sequence ID" value="SUZ63148.1"/>
    <property type="molecule type" value="Genomic_DNA"/>
</dbReference>
<accession>A0A381PA88</accession>
<dbReference type="Pfam" id="PF20349">
    <property type="entry name" value="DUF6644"/>
    <property type="match status" value="1"/>
</dbReference>
<dbReference type="AlphaFoldDB" id="A0A381PA88"/>
<organism evidence="3">
    <name type="scientific">marine metagenome</name>
    <dbReference type="NCBI Taxonomy" id="408172"/>
    <lineage>
        <taxon>unclassified sequences</taxon>
        <taxon>metagenomes</taxon>
        <taxon>ecological metagenomes</taxon>
    </lineage>
</organism>
<feature type="transmembrane region" description="Helical" evidence="1">
    <location>
        <begin position="93"/>
        <end position="115"/>
    </location>
</feature>
<feature type="transmembrane region" description="Helical" evidence="1">
    <location>
        <begin position="67"/>
        <end position="87"/>
    </location>
</feature>
<keyword evidence="1" id="KW-0812">Transmembrane</keyword>
<proteinExistence type="predicted"/>
<name>A0A381PA88_9ZZZZ</name>
<keyword evidence="1" id="KW-1133">Transmembrane helix</keyword>
<evidence type="ECO:0000259" key="2">
    <source>
        <dbReference type="Pfam" id="PF20349"/>
    </source>
</evidence>
<dbReference type="InterPro" id="IPR046586">
    <property type="entry name" value="DUF6644"/>
</dbReference>
<reference evidence="3" key="1">
    <citation type="submission" date="2018-05" db="EMBL/GenBank/DDBJ databases">
        <authorList>
            <person name="Lanie J.A."/>
            <person name="Ng W.-L."/>
            <person name="Kazmierczak K.M."/>
            <person name="Andrzejewski T.M."/>
            <person name="Davidsen T.M."/>
            <person name="Wayne K.J."/>
            <person name="Tettelin H."/>
            <person name="Glass J.I."/>
            <person name="Rusch D."/>
            <person name="Podicherti R."/>
            <person name="Tsui H.-C.T."/>
            <person name="Winkler M.E."/>
        </authorList>
    </citation>
    <scope>NUCLEOTIDE SEQUENCE</scope>
</reference>
<feature type="transmembrane region" description="Helical" evidence="1">
    <location>
        <begin position="136"/>
        <end position="159"/>
    </location>
</feature>
<feature type="domain" description="DUF6644" evidence="2">
    <location>
        <begin position="29"/>
        <end position="160"/>
    </location>
</feature>
<evidence type="ECO:0000313" key="3">
    <source>
        <dbReference type="EMBL" id="SUZ63148.1"/>
    </source>
</evidence>